<dbReference type="InterPro" id="IPR000477">
    <property type="entry name" value="RT_dom"/>
</dbReference>
<feature type="domain" description="Reverse transcriptase" evidence="1">
    <location>
        <begin position="46"/>
        <end position="270"/>
    </location>
</feature>
<dbReference type="GO" id="GO:0003964">
    <property type="term" value="F:RNA-directed DNA polymerase activity"/>
    <property type="evidence" value="ECO:0007669"/>
    <property type="project" value="UniProtKB-KW"/>
</dbReference>
<name>T0YSA4_9ZZZZ</name>
<dbReference type="InterPro" id="IPR030931">
    <property type="entry name" value="Group_II_RT_mat"/>
</dbReference>
<sequence length="380" mass="42978">MMPLLCRKKTLQAAWERVRENGGAPGVDGESVEEFGENAKERLWELSEALRLHTWQPNPLRRVWIPKPDGRKRGLAIPCVEDRVVHAALAIVLYPMFEDLFGEACFAYVQGRNAQQAVARVQAQARAGKTWVAETDVASFFDTVGRKRVMAKLAERIADGSFLRLAGAVIRSGVLGEVTEEDAEGIPQGSPLSPLLANIFLAEFDREVGKRWALTRYADDLVVSCATREEAEAARAAAESALKREGLTVKAEKTRVVSLVEGVDFLGYRITLGGARPSEKSVRRFHEKVRSLTLKHETRSLQEVVSRVMPVVRGWTNYFSLTYPRSRVWDIGGWLLERIARTQVKHYWRQKFREKAPLTTLYEFGLRTPYQILTRWSPRG</sequence>
<keyword evidence="2" id="KW-0808">Transferase</keyword>
<dbReference type="NCBIfam" id="TIGR04416">
    <property type="entry name" value="group_II_RT_mat"/>
    <property type="match status" value="1"/>
</dbReference>
<dbReference type="PROSITE" id="PS50878">
    <property type="entry name" value="RT_POL"/>
    <property type="match status" value="1"/>
</dbReference>
<gene>
    <name evidence="2" type="ORF">B1B_15795</name>
</gene>
<protein>
    <submittedName>
        <fullName evidence="2">RNA-directed DNA polymerase (Reverse transcriptase)</fullName>
        <ecNumber evidence="2">2.7.7.49</ecNumber>
    </submittedName>
</protein>
<reference evidence="2" key="1">
    <citation type="submission" date="2013-08" db="EMBL/GenBank/DDBJ databases">
        <authorList>
            <person name="Mendez C."/>
            <person name="Richter M."/>
            <person name="Ferrer M."/>
            <person name="Sanchez J."/>
        </authorList>
    </citation>
    <scope>NUCLEOTIDE SEQUENCE</scope>
</reference>
<dbReference type="PANTHER" id="PTHR34047:SF8">
    <property type="entry name" value="PROTEIN YKFC"/>
    <property type="match status" value="1"/>
</dbReference>
<accession>T0YSA4</accession>
<dbReference type="Pfam" id="PF08388">
    <property type="entry name" value="GIIM"/>
    <property type="match status" value="1"/>
</dbReference>
<dbReference type="SUPFAM" id="SSF56672">
    <property type="entry name" value="DNA/RNA polymerases"/>
    <property type="match status" value="1"/>
</dbReference>
<evidence type="ECO:0000259" key="1">
    <source>
        <dbReference type="PROSITE" id="PS50878"/>
    </source>
</evidence>
<keyword evidence="2" id="KW-0548">Nucleotidyltransferase</keyword>
<organism evidence="2">
    <name type="scientific">mine drainage metagenome</name>
    <dbReference type="NCBI Taxonomy" id="410659"/>
    <lineage>
        <taxon>unclassified sequences</taxon>
        <taxon>metagenomes</taxon>
        <taxon>ecological metagenomes</taxon>
    </lineage>
</organism>
<dbReference type="EC" id="2.7.7.49" evidence="2"/>
<keyword evidence="2" id="KW-0695">RNA-directed DNA polymerase</keyword>
<dbReference type="InterPro" id="IPR043128">
    <property type="entry name" value="Rev_trsase/Diguanyl_cyclase"/>
</dbReference>
<dbReference type="InterPro" id="IPR051083">
    <property type="entry name" value="GrpII_Intron_Splice-Mob/Def"/>
</dbReference>
<reference evidence="2" key="2">
    <citation type="journal article" date="2014" name="ISME J.">
        <title>Microbial stratification in low pH oxic and suboxic macroscopic growths along an acid mine drainage.</title>
        <authorList>
            <person name="Mendez-Garcia C."/>
            <person name="Mesa V."/>
            <person name="Sprenger R.R."/>
            <person name="Richter M."/>
            <person name="Diez M.S."/>
            <person name="Solano J."/>
            <person name="Bargiela R."/>
            <person name="Golyshina O.V."/>
            <person name="Manteca A."/>
            <person name="Ramos J.L."/>
            <person name="Gallego J.R."/>
            <person name="Llorente I."/>
            <person name="Martins Dos Santos V.A."/>
            <person name="Jensen O.N."/>
            <person name="Pelaez A.I."/>
            <person name="Sanchez J."/>
            <person name="Ferrer M."/>
        </authorList>
    </citation>
    <scope>NUCLEOTIDE SEQUENCE</scope>
</reference>
<comment type="caution">
    <text evidence="2">The sequence shown here is derived from an EMBL/GenBank/DDBJ whole genome shotgun (WGS) entry which is preliminary data.</text>
</comment>
<dbReference type="PANTHER" id="PTHR34047">
    <property type="entry name" value="NUCLEAR INTRON MATURASE 1, MITOCHONDRIAL-RELATED"/>
    <property type="match status" value="1"/>
</dbReference>
<dbReference type="InterPro" id="IPR043502">
    <property type="entry name" value="DNA/RNA_pol_sf"/>
</dbReference>
<dbReference type="Pfam" id="PF00078">
    <property type="entry name" value="RVT_1"/>
    <property type="match status" value="1"/>
</dbReference>
<dbReference type="EMBL" id="AUZY01010503">
    <property type="protein sequence ID" value="EQD38436.1"/>
    <property type="molecule type" value="Genomic_DNA"/>
</dbReference>
<dbReference type="InterPro" id="IPR013597">
    <property type="entry name" value="Mat_intron_G2"/>
</dbReference>
<dbReference type="CDD" id="cd01651">
    <property type="entry name" value="RT_G2_intron"/>
    <property type="match status" value="1"/>
</dbReference>
<proteinExistence type="predicted"/>
<dbReference type="Gene3D" id="3.30.70.270">
    <property type="match status" value="1"/>
</dbReference>
<dbReference type="AlphaFoldDB" id="T0YSA4"/>
<evidence type="ECO:0000313" key="2">
    <source>
        <dbReference type="EMBL" id="EQD38436.1"/>
    </source>
</evidence>